<feature type="domain" description="O-antigen ligase-related" evidence="6">
    <location>
        <begin position="196"/>
        <end position="363"/>
    </location>
</feature>
<evidence type="ECO:0000256" key="2">
    <source>
        <dbReference type="ARBA" id="ARBA00022692"/>
    </source>
</evidence>
<evidence type="ECO:0000259" key="6">
    <source>
        <dbReference type="Pfam" id="PF04932"/>
    </source>
</evidence>
<keyword evidence="2 5" id="KW-0812">Transmembrane</keyword>
<dbReference type="Proteomes" id="UP000249177">
    <property type="component" value="Unassembled WGS sequence"/>
</dbReference>
<sequence>MTISEKNFNKIVNGFLAVLAITMIFRKPCTLLIILFAVFNLVFIKKLNYSKQSLILVLLIASPLLLEIVMFWNNDSFSKGLKSLEKYSSLLVFSLFILGNYQRIQFLKILRFYSVITTGIIFFFFIRFIICYPELIYKYLKGNDLWEMGYEFSNSIGIHAPALNMHLAFVSISCLFFVFNSFRLHEKGLLKMGSILVFVLSFFFVLFVNTRMALFNVFVGFALVFFGEGIRKFNFEKVIGTLVVLIFVLGGILYIFVQNNPYMKEKYSSVTFAYMDKVGKLDEIENPEAKVFNSLVTRVSIWKSGWELAKKNILFGVGASDGKPELVKYYKQTNQHFLAKYEFPTHNQFLDFLIKFGILGPFVVLLYIFTIGYLGCSLKNTVVLSFFFLFFTSNLTDDFLLRFDGIAFSGLWLSIFGSYWLQQKVSVDKEQQEL</sequence>
<evidence type="ECO:0000313" key="7">
    <source>
        <dbReference type="EMBL" id="PZX95284.1"/>
    </source>
</evidence>
<evidence type="ECO:0000256" key="1">
    <source>
        <dbReference type="ARBA" id="ARBA00004141"/>
    </source>
</evidence>
<dbReference type="GO" id="GO:0016874">
    <property type="term" value="F:ligase activity"/>
    <property type="evidence" value="ECO:0007669"/>
    <property type="project" value="UniProtKB-KW"/>
</dbReference>
<accession>A0A2W7U0L3</accession>
<feature type="transmembrane region" description="Helical" evidence="5">
    <location>
        <begin position="352"/>
        <end position="369"/>
    </location>
</feature>
<dbReference type="Pfam" id="PF04932">
    <property type="entry name" value="Wzy_C"/>
    <property type="match status" value="1"/>
</dbReference>
<comment type="subcellular location">
    <subcellularLocation>
        <location evidence="1">Membrane</location>
        <topology evidence="1">Multi-pass membrane protein</topology>
    </subcellularLocation>
</comment>
<feature type="transmembrane region" description="Helical" evidence="5">
    <location>
        <begin position="15"/>
        <end position="42"/>
    </location>
</feature>
<feature type="transmembrane region" description="Helical" evidence="5">
    <location>
        <begin position="238"/>
        <end position="257"/>
    </location>
</feature>
<feature type="transmembrane region" description="Helical" evidence="5">
    <location>
        <begin position="113"/>
        <end position="136"/>
    </location>
</feature>
<reference evidence="7 8" key="1">
    <citation type="submission" date="2018-06" db="EMBL/GenBank/DDBJ databases">
        <title>Flavobacterium sp IMCC34762, genome.</title>
        <authorList>
            <person name="Joung Y."/>
            <person name="Cho J."/>
            <person name="Song J."/>
        </authorList>
    </citation>
    <scope>NUCLEOTIDE SEQUENCE [LARGE SCALE GENOMIC DNA]</scope>
    <source>
        <strain evidence="7 8">IMCC34762</strain>
    </source>
</reference>
<dbReference type="PANTHER" id="PTHR37422:SF13">
    <property type="entry name" value="LIPOPOLYSACCHARIDE BIOSYNTHESIS PROTEIN PA4999-RELATED"/>
    <property type="match status" value="1"/>
</dbReference>
<dbReference type="RefSeq" id="WP_111408353.1">
    <property type="nucleotide sequence ID" value="NZ_QKXH01000001.1"/>
</dbReference>
<feature type="transmembrane region" description="Helical" evidence="5">
    <location>
        <begin position="54"/>
        <end position="72"/>
    </location>
</feature>
<dbReference type="OrthoDB" id="1143110at2"/>
<protein>
    <submittedName>
        <fullName evidence="7">O-antigen ligase domain-containing protein</fullName>
    </submittedName>
</protein>
<keyword evidence="8" id="KW-1185">Reference proteome</keyword>
<evidence type="ECO:0000313" key="8">
    <source>
        <dbReference type="Proteomes" id="UP000249177"/>
    </source>
</evidence>
<dbReference type="GO" id="GO:0016020">
    <property type="term" value="C:membrane"/>
    <property type="evidence" value="ECO:0007669"/>
    <property type="project" value="UniProtKB-SubCell"/>
</dbReference>
<feature type="transmembrane region" description="Helical" evidence="5">
    <location>
        <begin position="399"/>
        <end position="421"/>
    </location>
</feature>
<comment type="caution">
    <text evidence="7">The sequence shown here is derived from an EMBL/GenBank/DDBJ whole genome shotgun (WGS) entry which is preliminary data.</text>
</comment>
<evidence type="ECO:0000256" key="5">
    <source>
        <dbReference type="SAM" id="Phobius"/>
    </source>
</evidence>
<dbReference type="InterPro" id="IPR051533">
    <property type="entry name" value="WaaL-like"/>
</dbReference>
<dbReference type="EMBL" id="QKXH01000001">
    <property type="protein sequence ID" value="PZX95284.1"/>
    <property type="molecule type" value="Genomic_DNA"/>
</dbReference>
<feature type="transmembrane region" description="Helical" evidence="5">
    <location>
        <begin position="188"/>
        <end position="207"/>
    </location>
</feature>
<proteinExistence type="predicted"/>
<organism evidence="7 8">
    <name type="scientific">Flavobacterium aquariorum</name>
    <dbReference type="NCBI Taxonomy" id="2217670"/>
    <lineage>
        <taxon>Bacteria</taxon>
        <taxon>Pseudomonadati</taxon>
        <taxon>Bacteroidota</taxon>
        <taxon>Flavobacteriia</taxon>
        <taxon>Flavobacteriales</taxon>
        <taxon>Flavobacteriaceae</taxon>
        <taxon>Flavobacterium</taxon>
    </lineage>
</organism>
<evidence type="ECO:0000256" key="4">
    <source>
        <dbReference type="ARBA" id="ARBA00023136"/>
    </source>
</evidence>
<evidence type="ECO:0000256" key="3">
    <source>
        <dbReference type="ARBA" id="ARBA00022989"/>
    </source>
</evidence>
<feature type="transmembrane region" description="Helical" evidence="5">
    <location>
        <begin position="84"/>
        <end position="101"/>
    </location>
</feature>
<feature type="transmembrane region" description="Helical" evidence="5">
    <location>
        <begin position="156"/>
        <end position="179"/>
    </location>
</feature>
<keyword evidence="3 5" id="KW-1133">Transmembrane helix</keyword>
<dbReference type="AlphaFoldDB" id="A0A2W7U0L3"/>
<gene>
    <name evidence="7" type="ORF">DOS84_01610</name>
</gene>
<dbReference type="PANTHER" id="PTHR37422">
    <property type="entry name" value="TEICHURONIC ACID BIOSYNTHESIS PROTEIN TUAE"/>
    <property type="match status" value="1"/>
</dbReference>
<keyword evidence="7" id="KW-0436">Ligase</keyword>
<keyword evidence="4 5" id="KW-0472">Membrane</keyword>
<dbReference type="InterPro" id="IPR007016">
    <property type="entry name" value="O-antigen_ligase-rel_domated"/>
</dbReference>
<name>A0A2W7U0L3_9FLAO</name>